<reference evidence="2" key="1">
    <citation type="journal article" date="2021" name="Front. Microbiol.">
        <title>Comprehensive Comparative Genomics and Phenotyping of Methylobacterium Species.</title>
        <authorList>
            <person name="Alessa O."/>
            <person name="Ogura Y."/>
            <person name="Fujitani Y."/>
            <person name="Takami H."/>
            <person name="Hayashi T."/>
            <person name="Sahin N."/>
            <person name="Tani A."/>
        </authorList>
    </citation>
    <scope>NUCLEOTIDE SEQUENCE</scope>
    <source>
        <strain evidence="2">DSM 23632</strain>
    </source>
</reference>
<name>A0ABQ4TXY0_9HYPH</name>
<reference evidence="2" key="2">
    <citation type="submission" date="2021-08" db="EMBL/GenBank/DDBJ databases">
        <authorList>
            <person name="Tani A."/>
            <person name="Ola A."/>
            <person name="Ogura Y."/>
            <person name="Katsura K."/>
            <person name="Hayashi T."/>
        </authorList>
    </citation>
    <scope>NUCLEOTIDE SEQUENCE</scope>
    <source>
        <strain evidence="2">DSM 23632</strain>
    </source>
</reference>
<evidence type="ECO:0000313" key="3">
    <source>
        <dbReference type="Proteomes" id="UP001055057"/>
    </source>
</evidence>
<proteinExistence type="predicted"/>
<accession>A0ABQ4TXY0</accession>
<dbReference type="EMBL" id="BPRB01000117">
    <property type="protein sequence ID" value="GJE60119.1"/>
    <property type="molecule type" value="Genomic_DNA"/>
</dbReference>
<dbReference type="Proteomes" id="UP001055057">
    <property type="component" value="Unassembled WGS sequence"/>
</dbReference>
<keyword evidence="3" id="KW-1185">Reference proteome</keyword>
<gene>
    <name evidence="2" type="ORF">MPOCJGCO_2229</name>
</gene>
<evidence type="ECO:0000256" key="1">
    <source>
        <dbReference type="SAM" id="MobiDB-lite"/>
    </source>
</evidence>
<sequence length="74" mass="7555">MPGESLVAPLPRGRGRSPPGGGPTERARAWKGAHPSEGQAAAGASAWAASPSTSFQVLVFEKGRHSSMNTVCPT</sequence>
<organism evidence="2 3">
    <name type="scientific">Methylobacterium trifolii</name>
    <dbReference type="NCBI Taxonomy" id="1003092"/>
    <lineage>
        <taxon>Bacteria</taxon>
        <taxon>Pseudomonadati</taxon>
        <taxon>Pseudomonadota</taxon>
        <taxon>Alphaproteobacteria</taxon>
        <taxon>Hyphomicrobiales</taxon>
        <taxon>Methylobacteriaceae</taxon>
        <taxon>Methylobacterium</taxon>
    </lineage>
</organism>
<protein>
    <submittedName>
        <fullName evidence="2">Uncharacterized protein</fullName>
    </submittedName>
</protein>
<evidence type="ECO:0000313" key="2">
    <source>
        <dbReference type="EMBL" id="GJE60119.1"/>
    </source>
</evidence>
<feature type="region of interest" description="Disordered" evidence="1">
    <location>
        <begin position="1"/>
        <end position="48"/>
    </location>
</feature>
<comment type="caution">
    <text evidence="2">The sequence shown here is derived from an EMBL/GenBank/DDBJ whole genome shotgun (WGS) entry which is preliminary data.</text>
</comment>